<feature type="region of interest" description="Disordered" evidence="3">
    <location>
        <begin position="270"/>
        <end position="296"/>
    </location>
</feature>
<feature type="compositionally biased region" description="Basic residues" evidence="3">
    <location>
        <begin position="575"/>
        <end position="586"/>
    </location>
</feature>
<feature type="compositionally biased region" description="Basic and acidic residues" evidence="3">
    <location>
        <begin position="459"/>
        <end position="470"/>
    </location>
</feature>
<dbReference type="EMBL" id="WVUK01000052">
    <property type="protein sequence ID" value="KAF7494735.1"/>
    <property type="molecule type" value="Genomic_DNA"/>
</dbReference>
<evidence type="ECO:0000256" key="1">
    <source>
        <dbReference type="ARBA" id="ARBA00023117"/>
    </source>
</evidence>
<feature type="compositionally biased region" description="Acidic residues" evidence="3">
    <location>
        <begin position="590"/>
        <end position="600"/>
    </location>
</feature>
<evidence type="ECO:0000256" key="3">
    <source>
        <dbReference type="SAM" id="MobiDB-lite"/>
    </source>
</evidence>
<dbReference type="SUPFAM" id="SSF47370">
    <property type="entry name" value="Bromodomain"/>
    <property type="match status" value="2"/>
</dbReference>
<feature type="compositionally biased region" description="Low complexity" evidence="3">
    <location>
        <begin position="700"/>
        <end position="722"/>
    </location>
</feature>
<dbReference type="PANTHER" id="PTHR22880">
    <property type="entry name" value="FALZ-RELATED BROMODOMAIN-CONTAINING PROTEINS"/>
    <property type="match status" value="1"/>
</dbReference>
<dbReference type="InterPro" id="IPR050935">
    <property type="entry name" value="Bromo_chromatin_reader"/>
</dbReference>
<dbReference type="InterPro" id="IPR001487">
    <property type="entry name" value="Bromodomain"/>
</dbReference>
<reference evidence="7" key="1">
    <citation type="journal article" date="2020" name="PLoS Negl. Trop. Dis.">
        <title>High-quality nuclear genome for Sarcoptes scabiei-A critical resource for a neglected parasite.</title>
        <authorList>
            <person name="Korhonen P.K."/>
            <person name="Gasser R.B."/>
            <person name="Ma G."/>
            <person name="Wang T."/>
            <person name="Stroehlein A.J."/>
            <person name="Young N.D."/>
            <person name="Ang C.S."/>
            <person name="Fernando D.D."/>
            <person name="Lu H.C."/>
            <person name="Taylor S."/>
            <person name="Reynolds S.L."/>
            <person name="Mofiz E."/>
            <person name="Najaraj S.H."/>
            <person name="Gowda H."/>
            <person name="Madugundu A."/>
            <person name="Renuse S."/>
            <person name="Holt D."/>
            <person name="Pandey A."/>
            <person name="Papenfuss A.T."/>
            <person name="Fischer K."/>
        </authorList>
    </citation>
    <scope>NUCLEOTIDE SEQUENCE [LARGE SCALE GENOMIC DNA]</scope>
</reference>
<feature type="domain" description="Bromo" evidence="4">
    <location>
        <begin position="113"/>
        <end position="185"/>
    </location>
</feature>
<sequence length="764" mass="87505">MMNESNDENLDSEDLMLFEHDDQPAIKTDDDEIKLIIEEIIVNAIDSISDTDSTCVQIDLNGTTILPNGIKIVKGVAQLPFDRSELEDGDHSFQPRFTNQLSFLKTILTKYIIRYKTAMPFMNPVDSVQLKIPHYYHVIRDPMDFNTIKNRLTFLWYRSAEECISDINQIFINCYKFNSPSDYVYSAGKKLQEYIDEKLKEMPEEEEEILCPPKPSLEEFLKNNEKKNLKRKYFSSNEPFVEPALSPNNSSESSFNMGCSFTPIKMTTRSERGVTVRKPSKDVPAPISTPPVKQPTLKKVPLNRSLKECVLFVKELFSKKHAEYAWPFWNPVSETEYPDYSQKIKKPIDLTTIKNNLETGKYITVSDFAKDMRLMFSNCLRYNHPESPIIEQVRKLREVFEYRYAQFPEDYFSEKLEILKPQQQQQQNISSMRLNCASLSSPESLAISSSSTNKKPKKLDKEKSHSDLNRKSSSSSNKMRISNINPGKFLLEHQNENGHSLDKEDRMKLLEMQVQRLTCALTSALKQNGQEEQINAFFMMGPKNDRKYSSASNSRSNSINVYNGSKKSKNGYNTKKSKRGRKRKHHLSSDDDSDNEDDETNSLNDLCESFDPNDIDHLKKLKKDLENLQATDLKNVLKILQSTEPSLRCDEEQNVEIDFEALQPKTLTALRKYVTSCMLNNKSLSPSSSKNNNYQIPSTSSLSSKNKKICNSSSLRGSTSSSNHNDMNNYDTDCDNNSLNWSRAGSRASNLQLSESSSSDSELD</sequence>
<feature type="region of interest" description="Disordered" evidence="3">
    <location>
        <begin position="681"/>
        <end position="731"/>
    </location>
</feature>
<reference evidence="5" key="2">
    <citation type="submission" date="2020-01" db="EMBL/GenBank/DDBJ databases">
        <authorList>
            <person name="Korhonen P.K.K."/>
            <person name="Guangxu M.G."/>
            <person name="Wang T.W."/>
            <person name="Stroehlein A.J.S."/>
            <person name="Young N.D."/>
            <person name="Ang C.-S.A."/>
            <person name="Fernando D.W.F."/>
            <person name="Lu H.L."/>
            <person name="Taylor S.T."/>
            <person name="Ehtesham M.E.M."/>
            <person name="Najaraj S.H.N."/>
            <person name="Harsha G.H.G."/>
            <person name="Madugundu A.M."/>
            <person name="Renuse S.R."/>
            <person name="Holt D.H."/>
            <person name="Pandey A.P."/>
            <person name="Papenfuss A.P."/>
            <person name="Gasser R.B.G."/>
            <person name="Fischer K.F."/>
        </authorList>
    </citation>
    <scope>NUCLEOTIDE SEQUENCE</scope>
    <source>
        <strain evidence="5">SSS_KF_BRIS2020</strain>
    </source>
</reference>
<feature type="compositionally biased region" description="Low complexity" evidence="3">
    <location>
        <begin position="549"/>
        <end position="560"/>
    </location>
</feature>
<feature type="compositionally biased region" description="Low complexity" evidence="3">
    <location>
        <begin position="753"/>
        <end position="764"/>
    </location>
</feature>
<evidence type="ECO:0000313" key="6">
    <source>
        <dbReference type="EnsemblMetazoa" id="KAF7494735.1"/>
    </source>
</evidence>
<dbReference type="PROSITE" id="PS50014">
    <property type="entry name" value="BROMODOMAIN_2"/>
    <property type="match status" value="2"/>
</dbReference>
<protein>
    <submittedName>
        <fullName evidence="5">Bromodomain testis-specific protein</fullName>
    </submittedName>
</protein>
<feature type="domain" description="Bromo" evidence="4">
    <location>
        <begin position="320"/>
        <end position="390"/>
    </location>
</feature>
<keyword evidence="7" id="KW-1185">Reference proteome</keyword>
<dbReference type="OrthoDB" id="784962at2759"/>
<dbReference type="Proteomes" id="UP000070412">
    <property type="component" value="Unassembled WGS sequence"/>
</dbReference>
<accession>A0A834RFC5</accession>
<name>A0A834RFC5_SARSC</name>
<dbReference type="GO" id="GO:0006338">
    <property type="term" value="P:chromatin remodeling"/>
    <property type="evidence" value="ECO:0007669"/>
    <property type="project" value="TreeGrafter"/>
</dbReference>
<dbReference type="AlphaFoldDB" id="A0A834RFC5"/>
<keyword evidence="1 2" id="KW-0103">Bromodomain</keyword>
<dbReference type="GO" id="GO:0006355">
    <property type="term" value="P:regulation of DNA-templated transcription"/>
    <property type="evidence" value="ECO:0007669"/>
    <property type="project" value="TreeGrafter"/>
</dbReference>
<dbReference type="GO" id="GO:0000785">
    <property type="term" value="C:chromatin"/>
    <property type="evidence" value="ECO:0007669"/>
    <property type="project" value="TreeGrafter"/>
</dbReference>
<evidence type="ECO:0000256" key="2">
    <source>
        <dbReference type="PROSITE-ProRule" id="PRU00035"/>
    </source>
</evidence>
<evidence type="ECO:0000313" key="5">
    <source>
        <dbReference type="EMBL" id="KAF7494735.1"/>
    </source>
</evidence>
<gene>
    <name evidence="5" type="ORF">SSS_4174</name>
</gene>
<dbReference type="Pfam" id="PF00439">
    <property type="entry name" value="Bromodomain"/>
    <property type="match status" value="2"/>
</dbReference>
<feature type="region of interest" description="Disordered" evidence="3">
    <location>
        <begin position="545"/>
        <end position="609"/>
    </location>
</feature>
<dbReference type="InterPro" id="IPR038336">
    <property type="entry name" value="NET_sf"/>
</dbReference>
<dbReference type="EnsemblMetazoa" id="SSS_4174s_mrna">
    <property type="protein sequence ID" value="KAF7494735.1"/>
    <property type="gene ID" value="SSS_4174"/>
</dbReference>
<feature type="compositionally biased region" description="Polar residues" evidence="3">
    <location>
        <begin position="561"/>
        <end position="574"/>
    </location>
</feature>
<feature type="compositionally biased region" description="Low complexity" evidence="3">
    <location>
        <begin position="471"/>
        <end position="485"/>
    </location>
</feature>
<organism evidence="5">
    <name type="scientific">Sarcoptes scabiei</name>
    <name type="common">Itch mite</name>
    <name type="synonym">Acarus scabiei</name>
    <dbReference type="NCBI Taxonomy" id="52283"/>
    <lineage>
        <taxon>Eukaryota</taxon>
        <taxon>Metazoa</taxon>
        <taxon>Ecdysozoa</taxon>
        <taxon>Arthropoda</taxon>
        <taxon>Chelicerata</taxon>
        <taxon>Arachnida</taxon>
        <taxon>Acari</taxon>
        <taxon>Acariformes</taxon>
        <taxon>Sarcoptiformes</taxon>
        <taxon>Astigmata</taxon>
        <taxon>Psoroptidia</taxon>
        <taxon>Sarcoptoidea</taxon>
        <taxon>Sarcoptidae</taxon>
        <taxon>Sarcoptinae</taxon>
        <taxon>Sarcoptes</taxon>
    </lineage>
</organism>
<feature type="compositionally biased region" description="Low complexity" evidence="3">
    <location>
        <begin position="681"/>
        <end position="693"/>
    </location>
</feature>
<dbReference type="InterPro" id="IPR036427">
    <property type="entry name" value="Bromodomain-like_sf"/>
</dbReference>
<dbReference type="Pfam" id="PF17035">
    <property type="entry name" value="BET"/>
    <property type="match status" value="1"/>
</dbReference>
<dbReference type="SMART" id="SM00297">
    <property type="entry name" value="BROMO"/>
    <property type="match status" value="2"/>
</dbReference>
<dbReference type="PRINTS" id="PR00503">
    <property type="entry name" value="BROMODOMAIN"/>
</dbReference>
<dbReference type="Gene3D" id="1.20.1270.220">
    <property type="match status" value="1"/>
</dbReference>
<evidence type="ECO:0000313" key="7">
    <source>
        <dbReference type="Proteomes" id="UP000070412"/>
    </source>
</evidence>
<dbReference type="InterPro" id="IPR027353">
    <property type="entry name" value="NET_dom"/>
</dbReference>
<proteinExistence type="predicted"/>
<dbReference type="Gene3D" id="1.20.920.10">
    <property type="entry name" value="Bromodomain-like"/>
    <property type="match status" value="2"/>
</dbReference>
<feature type="region of interest" description="Disordered" evidence="3">
    <location>
        <begin position="445"/>
        <end position="491"/>
    </location>
</feature>
<evidence type="ECO:0000259" key="4">
    <source>
        <dbReference type="PROSITE" id="PS50014"/>
    </source>
</evidence>
<dbReference type="GO" id="GO:0005634">
    <property type="term" value="C:nucleus"/>
    <property type="evidence" value="ECO:0007669"/>
    <property type="project" value="TreeGrafter"/>
</dbReference>
<reference evidence="6" key="3">
    <citation type="submission" date="2022-06" db="UniProtKB">
        <authorList>
            <consortium name="EnsemblMetazoa"/>
        </authorList>
    </citation>
    <scope>IDENTIFICATION</scope>
</reference>
<dbReference type="PANTHER" id="PTHR22880:SF225">
    <property type="entry name" value="BROMODOMAIN-CONTAINING PROTEIN BET-1-RELATED"/>
    <property type="match status" value="1"/>
</dbReference>
<feature type="region of interest" description="Disordered" evidence="3">
    <location>
        <begin position="745"/>
        <end position="764"/>
    </location>
</feature>